<evidence type="ECO:0000313" key="4">
    <source>
        <dbReference type="Proteomes" id="UP000245609"/>
    </source>
</evidence>
<reference evidence="3 4" key="1">
    <citation type="journal article" date="2018" name="MBio">
        <title>Comparative Genomics Reveals the Core Gene Toolbox for the Fungus-Insect Symbiosis.</title>
        <authorList>
            <person name="Wang Y."/>
            <person name="Stata M."/>
            <person name="Wang W."/>
            <person name="Stajich J.E."/>
            <person name="White M.M."/>
            <person name="Moncalvo J.M."/>
        </authorList>
    </citation>
    <scope>NUCLEOTIDE SEQUENCE [LARGE SCALE GENOMIC DNA]</scope>
    <source>
        <strain evidence="3 4">SC-DP-2</strain>
    </source>
</reference>
<evidence type="ECO:0000313" key="3">
    <source>
        <dbReference type="EMBL" id="PVV00963.1"/>
    </source>
</evidence>
<dbReference type="AlphaFoldDB" id="A0A2T9Z8N9"/>
<gene>
    <name evidence="3" type="ORF">BB560_004636</name>
</gene>
<evidence type="ECO:0008006" key="5">
    <source>
        <dbReference type="Google" id="ProtNLM"/>
    </source>
</evidence>
<feature type="compositionally biased region" description="Low complexity" evidence="1">
    <location>
        <begin position="184"/>
        <end position="196"/>
    </location>
</feature>
<feature type="chain" id="PRO_5015775674" description="Carbohydrate-binding module family 19 domain-containing protein" evidence="2">
    <location>
        <begin position="20"/>
        <end position="264"/>
    </location>
</feature>
<evidence type="ECO:0000256" key="2">
    <source>
        <dbReference type="SAM" id="SignalP"/>
    </source>
</evidence>
<keyword evidence="2" id="KW-0732">Signal</keyword>
<sequence length="264" mass="29986">MKLLVNLGFICAYLFIAESRVVNVTLDSRTGYRSIDGVSSNKNHTSNVYPIHQQEVDKPNAMARKFSKRVDNFDIKDNKLESKSETKPEFKDNGKVEMVQDKGGKRKFGSDSGGVHMGPIIQVVPVPNYGYQAERFPPKNDGYSEVSYPPIPPKNNNDDYGDYQQPDIIDRYTPKRPYDQYKDNNNNNNNYGRNQNEYNTYDMHLGEKCKKDSFQCAGINSKYYYKCTKGVVTLGVCGGGSICKTSKNGFCYCSDPYKQQTIQQ</sequence>
<organism evidence="3 4">
    <name type="scientific">Smittium megazygosporum</name>
    <dbReference type="NCBI Taxonomy" id="133381"/>
    <lineage>
        <taxon>Eukaryota</taxon>
        <taxon>Fungi</taxon>
        <taxon>Fungi incertae sedis</taxon>
        <taxon>Zoopagomycota</taxon>
        <taxon>Kickxellomycotina</taxon>
        <taxon>Harpellomycetes</taxon>
        <taxon>Harpellales</taxon>
        <taxon>Legeriomycetaceae</taxon>
        <taxon>Smittium</taxon>
    </lineage>
</organism>
<proteinExistence type="predicted"/>
<feature type="compositionally biased region" description="Basic and acidic residues" evidence="1">
    <location>
        <begin position="168"/>
        <end position="182"/>
    </location>
</feature>
<feature type="region of interest" description="Disordered" evidence="1">
    <location>
        <begin position="132"/>
        <end position="196"/>
    </location>
</feature>
<feature type="signal peptide" evidence="2">
    <location>
        <begin position="1"/>
        <end position="19"/>
    </location>
</feature>
<evidence type="ECO:0000256" key="1">
    <source>
        <dbReference type="SAM" id="MobiDB-lite"/>
    </source>
</evidence>
<dbReference type="OrthoDB" id="10646472at2759"/>
<dbReference type="EMBL" id="MBFS01001478">
    <property type="protein sequence ID" value="PVV00963.1"/>
    <property type="molecule type" value="Genomic_DNA"/>
</dbReference>
<protein>
    <recommendedName>
        <fullName evidence="5">Carbohydrate-binding module family 19 domain-containing protein</fullName>
    </recommendedName>
</protein>
<dbReference type="Proteomes" id="UP000245609">
    <property type="component" value="Unassembled WGS sequence"/>
</dbReference>
<keyword evidence="4" id="KW-1185">Reference proteome</keyword>
<accession>A0A2T9Z8N9</accession>
<comment type="caution">
    <text evidence="3">The sequence shown here is derived from an EMBL/GenBank/DDBJ whole genome shotgun (WGS) entry which is preliminary data.</text>
</comment>
<name>A0A2T9Z8N9_9FUNG</name>